<gene>
    <name evidence="1" type="ORF">UFOVP27_51</name>
</gene>
<protein>
    <submittedName>
        <fullName evidence="1">Uncharacterized protein</fullName>
    </submittedName>
</protein>
<sequence>MSLEALYSEAKEKNPYVAGMCVVGAWSTSLNENDLAAFKTSLDDDDFSTRSLFDIYKAVGATFGLTSLREHRNGTCTCH</sequence>
<evidence type="ECO:0000313" key="1">
    <source>
        <dbReference type="EMBL" id="CAB4122085.1"/>
    </source>
</evidence>
<dbReference type="EMBL" id="LR796157">
    <property type="protein sequence ID" value="CAB4122085.1"/>
    <property type="molecule type" value="Genomic_DNA"/>
</dbReference>
<proteinExistence type="predicted"/>
<organism evidence="1">
    <name type="scientific">uncultured Caudovirales phage</name>
    <dbReference type="NCBI Taxonomy" id="2100421"/>
    <lineage>
        <taxon>Viruses</taxon>
        <taxon>Duplodnaviria</taxon>
        <taxon>Heunggongvirae</taxon>
        <taxon>Uroviricota</taxon>
        <taxon>Caudoviricetes</taxon>
        <taxon>Peduoviridae</taxon>
        <taxon>Maltschvirus</taxon>
        <taxon>Maltschvirus maltsch</taxon>
    </lineage>
</organism>
<accession>A0A6J5KKX2</accession>
<reference evidence="1" key="1">
    <citation type="submission" date="2020-04" db="EMBL/GenBank/DDBJ databases">
        <authorList>
            <person name="Chiriac C."/>
            <person name="Salcher M."/>
            <person name="Ghai R."/>
            <person name="Kavagutti S V."/>
        </authorList>
    </citation>
    <scope>NUCLEOTIDE SEQUENCE</scope>
</reference>
<name>A0A6J5KKX2_9CAUD</name>